<keyword evidence="3" id="KW-0804">Transcription</keyword>
<dbReference type="AlphaFoldDB" id="A0A1B9DD47"/>
<dbReference type="PANTHER" id="PTHR30055:SF234">
    <property type="entry name" value="HTH-TYPE TRANSCRIPTIONAL REGULATOR BETI"/>
    <property type="match status" value="1"/>
</dbReference>
<feature type="DNA-binding region" description="H-T-H motif" evidence="4">
    <location>
        <begin position="39"/>
        <end position="58"/>
    </location>
</feature>
<dbReference type="PROSITE" id="PS50977">
    <property type="entry name" value="HTH_TETR_2"/>
    <property type="match status" value="1"/>
</dbReference>
<evidence type="ECO:0000256" key="1">
    <source>
        <dbReference type="ARBA" id="ARBA00023015"/>
    </source>
</evidence>
<name>A0A1B9DD47_MYCMA</name>
<comment type="caution">
    <text evidence="6">The sequence shown here is derived from an EMBL/GenBank/DDBJ whole genome shotgun (WGS) entry which is preliminary data.</text>
</comment>
<dbReference type="InterPro" id="IPR009057">
    <property type="entry name" value="Homeodomain-like_sf"/>
</dbReference>
<dbReference type="EMBL" id="MBEE01000038">
    <property type="protein sequence ID" value="OCB60816.1"/>
    <property type="molecule type" value="Genomic_DNA"/>
</dbReference>
<keyword evidence="2 4" id="KW-0238">DNA-binding</keyword>
<dbReference type="GO" id="GO:0000976">
    <property type="term" value="F:transcription cis-regulatory region binding"/>
    <property type="evidence" value="ECO:0007669"/>
    <property type="project" value="TreeGrafter"/>
</dbReference>
<protein>
    <recommendedName>
        <fullName evidence="5">HTH tetR-type domain-containing protein</fullName>
    </recommendedName>
</protein>
<feature type="domain" description="HTH tetR-type" evidence="5">
    <location>
        <begin position="16"/>
        <end position="76"/>
    </location>
</feature>
<gene>
    <name evidence="6" type="ORF">A5677_13445</name>
</gene>
<evidence type="ECO:0000256" key="3">
    <source>
        <dbReference type="ARBA" id="ARBA00023163"/>
    </source>
</evidence>
<evidence type="ECO:0000259" key="5">
    <source>
        <dbReference type="PROSITE" id="PS50977"/>
    </source>
</evidence>
<organism evidence="6 7">
    <name type="scientific">Mycobacterium malmoense</name>
    <dbReference type="NCBI Taxonomy" id="1780"/>
    <lineage>
        <taxon>Bacteria</taxon>
        <taxon>Bacillati</taxon>
        <taxon>Actinomycetota</taxon>
        <taxon>Actinomycetes</taxon>
        <taxon>Mycobacteriales</taxon>
        <taxon>Mycobacteriaceae</taxon>
        <taxon>Mycobacterium</taxon>
    </lineage>
</organism>
<dbReference type="Pfam" id="PF00440">
    <property type="entry name" value="TetR_N"/>
    <property type="match status" value="1"/>
</dbReference>
<evidence type="ECO:0000256" key="4">
    <source>
        <dbReference type="PROSITE-ProRule" id="PRU00335"/>
    </source>
</evidence>
<dbReference type="Proteomes" id="UP000092683">
    <property type="component" value="Unassembled WGS sequence"/>
</dbReference>
<proteinExistence type="predicted"/>
<dbReference type="GO" id="GO:0003700">
    <property type="term" value="F:DNA-binding transcription factor activity"/>
    <property type="evidence" value="ECO:0007669"/>
    <property type="project" value="TreeGrafter"/>
</dbReference>
<dbReference type="InterPro" id="IPR050109">
    <property type="entry name" value="HTH-type_TetR-like_transc_reg"/>
</dbReference>
<dbReference type="SUPFAM" id="SSF46689">
    <property type="entry name" value="Homeodomain-like"/>
    <property type="match status" value="1"/>
</dbReference>
<dbReference type="PANTHER" id="PTHR30055">
    <property type="entry name" value="HTH-TYPE TRANSCRIPTIONAL REGULATOR RUTR"/>
    <property type="match status" value="1"/>
</dbReference>
<evidence type="ECO:0000256" key="2">
    <source>
        <dbReference type="ARBA" id="ARBA00023125"/>
    </source>
</evidence>
<sequence length="208" mass="23033">MRSTERATEDVRKRAHARSDRFLLIALELLSEGGAENLSVRKVVERSGMSLRSFYQSFSGTDDLFLAIYEEATLGGLERQLAAVAAAGTDPLDRLRAFMQAEWLASDPAPPLLQRALVSFHQRLSETRPAELSALLEPQHRALTELLAACRGAGMRGPALDDSTIASILLHTTMEMLQARVLGFCVGENVDFDQLWKFLATAFTRRGR</sequence>
<dbReference type="Gene3D" id="1.10.357.10">
    <property type="entry name" value="Tetracycline Repressor, domain 2"/>
    <property type="match status" value="1"/>
</dbReference>
<reference evidence="6 7" key="1">
    <citation type="submission" date="2016-06" db="EMBL/GenBank/DDBJ databases">
        <authorList>
            <person name="Kjaerup R.B."/>
            <person name="Dalgaard T.S."/>
            <person name="Juul-Madsen H.R."/>
        </authorList>
    </citation>
    <scope>NUCLEOTIDE SEQUENCE [LARGE SCALE GENOMIC DNA]</scope>
    <source>
        <strain evidence="6 7">E3012</strain>
    </source>
</reference>
<keyword evidence="1" id="KW-0805">Transcription regulation</keyword>
<evidence type="ECO:0000313" key="6">
    <source>
        <dbReference type="EMBL" id="OCB60816.1"/>
    </source>
</evidence>
<evidence type="ECO:0000313" key="7">
    <source>
        <dbReference type="Proteomes" id="UP000092683"/>
    </source>
</evidence>
<accession>A0A1B9DD47</accession>
<dbReference type="InterPro" id="IPR001647">
    <property type="entry name" value="HTH_TetR"/>
</dbReference>